<accession>A0AAV9RIR9</accession>
<proteinExistence type="predicted"/>
<dbReference type="InterPro" id="IPR021109">
    <property type="entry name" value="Peptidase_aspartic_dom_sf"/>
</dbReference>
<evidence type="ECO:0000313" key="1">
    <source>
        <dbReference type="EMBL" id="KAK5608808.1"/>
    </source>
</evidence>
<evidence type="ECO:0008006" key="3">
    <source>
        <dbReference type="Google" id="ProtNLM"/>
    </source>
</evidence>
<dbReference type="Gene3D" id="2.40.70.10">
    <property type="entry name" value="Acid Proteases"/>
    <property type="match status" value="1"/>
</dbReference>
<dbReference type="SUPFAM" id="SSF50630">
    <property type="entry name" value="Acid proteases"/>
    <property type="match status" value="1"/>
</dbReference>
<dbReference type="EMBL" id="JAHHUM010001780">
    <property type="protein sequence ID" value="KAK5608808.1"/>
    <property type="molecule type" value="Genomic_DNA"/>
</dbReference>
<keyword evidence="2" id="KW-1185">Reference proteome</keyword>
<gene>
    <name evidence="1" type="ORF">CRENBAI_019835</name>
</gene>
<name>A0AAV9RIR9_9TELE</name>
<sequence>MTKEHTAYQNFRLVTQEAPVYSFAQTVAPVVQLPNTPPSLEGPEVNVAGRQGATTPRLCGNCSSTSHPTHAPICPAVGQGCQYCGKLNHFSRVCPSARAPIIFCHPSLHSSSPTTIHSTIHKPFKWCVVELDGVCLPLLLNTAASRSLLNESTVRQLFPRQHIEVGAETLNDYGHAKIIMVGIITFSVCYGSRTLPMFTVQVSQHGDNLLGFDFFCTLGFSITDNTGSTILTVDTGRTAGHLYSMGWAASLPLTTNCSSTQLCPLFSNLCAGCLLLCTTMSQPRFFSFGRWCH</sequence>
<dbReference type="AlphaFoldDB" id="A0AAV9RIR9"/>
<organism evidence="1 2">
    <name type="scientific">Crenichthys baileyi</name>
    <name type="common">White River springfish</name>
    <dbReference type="NCBI Taxonomy" id="28760"/>
    <lineage>
        <taxon>Eukaryota</taxon>
        <taxon>Metazoa</taxon>
        <taxon>Chordata</taxon>
        <taxon>Craniata</taxon>
        <taxon>Vertebrata</taxon>
        <taxon>Euteleostomi</taxon>
        <taxon>Actinopterygii</taxon>
        <taxon>Neopterygii</taxon>
        <taxon>Teleostei</taxon>
        <taxon>Neoteleostei</taxon>
        <taxon>Acanthomorphata</taxon>
        <taxon>Ovalentaria</taxon>
        <taxon>Atherinomorphae</taxon>
        <taxon>Cyprinodontiformes</taxon>
        <taxon>Goodeidae</taxon>
        <taxon>Crenichthys</taxon>
    </lineage>
</organism>
<reference evidence="1 2" key="1">
    <citation type="submission" date="2021-06" db="EMBL/GenBank/DDBJ databases">
        <authorList>
            <person name="Palmer J.M."/>
        </authorList>
    </citation>
    <scope>NUCLEOTIDE SEQUENCE [LARGE SCALE GENOMIC DNA]</scope>
    <source>
        <strain evidence="1 2">MEX-2019</strain>
        <tissue evidence="1">Muscle</tissue>
    </source>
</reference>
<dbReference type="Proteomes" id="UP001311232">
    <property type="component" value="Unassembled WGS sequence"/>
</dbReference>
<comment type="caution">
    <text evidence="1">The sequence shown here is derived from an EMBL/GenBank/DDBJ whole genome shotgun (WGS) entry which is preliminary data.</text>
</comment>
<protein>
    <recommendedName>
        <fullName evidence="3">CCHC-type domain-containing protein</fullName>
    </recommendedName>
</protein>
<evidence type="ECO:0000313" key="2">
    <source>
        <dbReference type="Proteomes" id="UP001311232"/>
    </source>
</evidence>